<keyword evidence="8" id="KW-1185">Reference proteome</keyword>
<reference evidence="7" key="1">
    <citation type="submission" date="2022-06" db="EMBL/GenBank/DDBJ databases">
        <title>Sphingomonas sp. nov. isolated from rhizosphere soil of tomato.</title>
        <authorList>
            <person name="Dong H."/>
            <person name="Gao R."/>
        </authorList>
    </citation>
    <scope>NUCLEOTIDE SEQUENCE</scope>
    <source>
        <strain evidence="7">MMSM24</strain>
    </source>
</reference>
<organism evidence="7 8">
    <name type="scientific">Sphingomonas lycopersici</name>
    <dbReference type="NCBI Taxonomy" id="2951807"/>
    <lineage>
        <taxon>Bacteria</taxon>
        <taxon>Pseudomonadati</taxon>
        <taxon>Pseudomonadota</taxon>
        <taxon>Alphaproteobacteria</taxon>
        <taxon>Sphingomonadales</taxon>
        <taxon>Sphingomonadaceae</taxon>
        <taxon>Sphingomonas</taxon>
    </lineage>
</organism>
<accession>A0AA41ZAT9</accession>
<feature type="transmembrane region" description="Helical" evidence="6">
    <location>
        <begin position="353"/>
        <end position="372"/>
    </location>
</feature>
<keyword evidence="4 6" id="KW-1133">Transmembrane helix</keyword>
<protein>
    <submittedName>
        <fullName evidence="7">Oligosaccharide flippase family protein</fullName>
    </submittedName>
</protein>
<dbReference type="GO" id="GO:0005886">
    <property type="term" value="C:plasma membrane"/>
    <property type="evidence" value="ECO:0007669"/>
    <property type="project" value="UniProtKB-SubCell"/>
</dbReference>
<feature type="transmembrane region" description="Helical" evidence="6">
    <location>
        <begin position="78"/>
        <end position="104"/>
    </location>
</feature>
<dbReference type="AlphaFoldDB" id="A0AA41ZAT9"/>
<evidence type="ECO:0000313" key="8">
    <source>
        <dbReference type="Proteomes" id="UP001165565"/>
    </source>
</evidence>
<feature type="transmembrane region" description="Helical" evidence="6">
    <location>
        <begin position="149"/>
        <end position="167"/>
    </location>
</feature>
<dbReference type="PANTHER" id="PTHR30250:SF11">
    <property type="entry name" value="O-ANTIGEN TRANSPORTER-RELATED"/>
    <property type="match status" value="1"/>
</dbReference>
<feature type="transmembrane region" description="Helical" evidence="6">
    <location>
        <begin position="243"/>
        <end position="271"/>
    </location>
</feature>
<dbReference type="EMBL" id="JANFAV010000001">
    <property type="protein sequence ID" value="MCW6533469.1"/>
    <property type="molecule type" value="Genomic_DNA"/>
</dbReference>
<evidence type="ECO:0000256" key="1">
    <source>
        <dbReference type="ARBA" id="ARBA00004651"/>
    </source>
</evidence>
<feature type="transmembrane region" description="Helical" evidence="6">
    <location>
        <begin position="173"/>
        <end position="192"/>
    </location>
</feature>
<dbReference type="InterPro" id="IPR050833">
    <property type="entry name" value="Poly_Biosynth_Transport"/>
</dbReference>
<feature type="transmembrane region" description="Helical" evidence="6">
    <location>
        <begin position="378"/>
        <end position="397"/>
    </location>
</feature>
<dbReference type="InterPro" id="IPR002797">
    <property type="entry name" value="Polysacc_synth"/>
</dbReference>
<evidence type="ECO:0000256" key="3">
    <source>
        <dbReference type="ARBA" id="ARBA00022692"/>
    </source>
</evidence>
<keyword evidence="3 6" id="KW-0812">Transmembrane</keyword>
<evidence type="ECO:0000256" key="4">
    <source>
        <dbReference type="ARBA" id="ARBA00022989"/>
    </source>
</evidence>
<dbReference type="Proteomes" id="UP001165565">
    <property type="component" value="Unassembled WGS sequence"/>
</dbReference>
<sequence length="477" mass="49151">MSARSLLHNSASLVAGRIALSALRMISALIVARLAGAADFGAYMLVLAYATLFEWLVDFGQTDIAVRDIAHMPARRDTLLTVLARIKALQGVAGAAALPLLLLAMGDDRALVLAALVGGASVLANAWLQPARAALRLAMRMDRDIAAELAGTLATLPLLAAAAWAGAPIALLTAAFAAARLVQAGLAIHWAAPLMRRRAPPRGMALDLLKQAAPLGLAGLLVVTYDALAPLLLARLLDLKAVALYMAAARFIFPVLVAVQGVTSAFFPVLAQRGAGLARTQQAALILSTGAAALMFAGIHGGASFLMGLMGPEFLAGVAVLRLMAWTLLLRAITTVMSPLIVIAGWQGKAMGLTLLSLIGQGAALLLLVPRFGVLGAAIGYLVVELLLGTAIVSWLGQRAVQIRLDWRPVAALLAIAAASVAIVDASPIAGSFLGGVVAGTLVTALAAVAAVAARFSIRPLWHELRQGRMIVSGGIA</sequence>
<feature type="transmembrane region" description="Helical" evidence="6">
    <location>
        <begin position="283"/>
        <end position="303"/>
    </location>
</feature>
<name>A0AA41ZAT9_9SPHN</name>
<feature type="transmembrane region" description="Helical" evidence="6">
    <location>
        <begin position="433"/>
        <end position="456"/>
    </location>
</feature>
<evidence type="ECO:0000313" key="7">
    <source>
        <dbReference type="EMBL" id="MCW6533469.1"/>
    </source>
</evidence>
<dbReference type="Pfam" id="PF01943">
    <property type="entry name" value="Polysacc_synt"/>
    <property type="match status" value="1"/>
</dbReference>
<proteinExistence type="predicted"/>
<gene>
    <name evidence="7" type="ORF">NEE01_01585</name>
</gene>
<dbReference type="RefSeq" id="WP_265267499.1">
    <property type="nucleotide sequence ID" value="NZ_JANFAV010000001.1"/>
</dbReference>
<feature type="transmembrane region" description="Helical" evidence="6">
    <location>
        <begin position="409"/>
        <end position="427"/>
    </location>
</feature>
<keyword evidence="2" id="KW-1003">Cell membrane</keyword>
<feature type="transmembrane region" description="Helical" evidence="6">
    <location>
        <begin position="12"/>
        <end position="34"/>
    </location>
</feature>
<comment type="caution">
    <text evidence="7">The sequence shown here is derived from an EMBL/GenBank/DDBJ whole genome shotgun (WGS) entry which is preliminary data.</text>
</comment>
<feature type="transmembrane region" description="Helical" evidence="6">
    <location>
        <begin position="110"/>
        <end position="128"/>
    </location>
</feature>
<feature type="transmembrane region" description="Helical" evidence="6">
    <location>
        <begin position="323"/>
        <end position="346"/>
    </location>
</feature>
<dbReference type="PANTHER" id="PTHR30250">
    <property type="entry name" value="PST FAMILY PREDICTED COLANIC ACID TRANSPORTER"/>
    <property type="match status" value="1"/>
</dbReference>
<feature type="transmembrane region" description="Helical" evidence="6">
    <location>
        <begin position="40"/>
        <end position="57"/>
    </location>
</feature>
<comment type="subcellular location">
    <subcellularLocation>
        <location evidence="1">Cell membrane</location>
        <topology evidence="1">Multi-pass membrane protein</topology>
    </subcellularLocation>
</comment>
<evidence type="ECO:0000256" key="5">
    <source>
        <dbReference type="ARBA" id="ARBA00023136"/>
    </source>
</evidence>
<evidence type="ECO:0000256" key="6">
    <source>
        <dbReference type="SAM" id="Phobius"/>
    </source>
</evidence>
<feature type="transmembrane region" description="Helical" evidence="6">
    <location>
        <begin position="213"/>
        <end position="237"/>
    </location>
</feature>
<evidence type="ECO:0000256" key="2">
    <source>
        <dbReference type="ARBA" id="ARBA00022475"/>
    </source>
</evidence>
<keyword evidence="5 6" id="KW-0472">Membrane</keyword>